<dbReference type="EMBL" id="BLLK01000047">
    <property type="protein sequence ID" value="GFH54239.1"/>
    <property type="molecule type" value="Genomic_DNA"/>
</dbReference>
<evidence type="ECO:0000313" key="3">
    <source>
        <dbReference type="EMBL" id="GFH54239.1"/>
    </source>
</evidence>
<feature type="region of interest" description="Disordered" evidence="1">
    <location>
        <begin position="331"/>
        <end position="505"/>
    </location>
</feature>
<comment type="caution">
    <text evidence="3">The sequence shown here is derived from an EMBL/GenBank/DDBJ whole genome shotgun (WGS) entry which is preliminary data.</text>
</comment>
<proteinExistence type="predicted"/>
<feature type="signal peptide" evidence="2">
    <location>
        <begin position="1"/>
        <end position="21"/>
    </location>
</feature>
<feature type="compositionally biased region" description="Low complexity" evidence="1">
    <location>
        <begin position="373"/>
        <end position="391"/>
    </location>
</feature>
<feature type="compositionally biased region" description="Polar residues" evidence="1">
    <location>
        <begin position="437"/>
        <end position="446"/>
    </location>
</feature>
<sequence length="505" mass="54912">MIYRKAAIFAVLGVQSVLVDAKECLVQSEVKCIVKDGRKEFKNYQGQDCKDFVDKIQIDKSNLQKYSHGGEFLTMDDYPLVDVQYNLKVCNRNDKQSIKLDLDKTKVKIDKKDAKFKKKSFDFSVKKKFNNKGRIAAGKCRRGEYLVKLDTRKRYHSASSEIRAFLVDENNKVLNGGNGKEKVVCEDMENYFVRFSYDTDCKIEAKSKCFLEDGVGSKIVPHIPCSEGFYQTSENDCKNIPVRLEWSICNGENSPMGINTSKSKYILNGNSVYSGIKKSITANSCQDFYLSRIINTCDPSLTMGTKAFGTQQECKDSSSFTLVAVNAFPSATPTTAPSESMMPTTSPTISNKPSISLLPSSAPSSRPSPSPTSFPSSTPTFKPSKSSAPSKAPSPSPSSFPSPSPSDAPSMNPSVSARPSAEPSNPPTVSMMPSCVPSASPTLSTKPSASPSNLPSSAPTDSPSIAPTNGIRRRHRNLSHKSSSKGKGGSKKGKSTKSTKNICQS</sequence>
<gene>
    <name evidence="3" type="ORF">CTEN210_10715</name>
</gene>
<dbReference type="AlphaFoldDB" id="A0AAD3D173"/>
<feature type="compositionally biased region" description="Pro residues" evidence="1">
    <location>
        <begin position="392"/>
        <end position="406"/>
    </location>
</feature>
<evidence type="ECO:0000256" key="1">
    <source>
        <dbReference type="SAM" id="MobiDB-lite"/>
    </source>
</evidence>
<feature type="compositionally biased region" description="Low complexity" evidence="1">
    <location>
        <begin position="447"/>
        <end position="459"/>
    </location>
</feature>
<keyword evidence="4" id="KW-1185">Reference proteome</keyword>
<feature type="chain" id="PRO_5042269288" evidence="2">
    <location>
        <begin position="22"/>
        <end position="505"/>
    </location>
</feature>
<protein>
    <submittedName>
        <fullName evidence="3">Uncharacterized protein</fullName>
    </submittedName>
</protein>
<feature type="compositionally biased region" description="Basic residues" evidence="1">
    <location>
        <begin position="471"/>
        <end position="497"/>
    </location>
</feature>
<name>A0AAD3D173_9STRA</name>
<accession>A0AAD3D173</accession>
<dbReference type="Proteomes" id="UP001054902">
    <property type="component" value="Unassembled WGS sequence"/>
</dbReference>
<reference evidence="3 4" key="1">
    <citation type="journal article" date="2021" name="Sci. Rep.">
        <title>The genome of the diatom Chaetoceros tenuissimus carries an ancient integrated fragment of an extant virus.</title>
        <authorList>
            <person name="Hongo Y."/>
            <person name="Kimura K."/>
            <person name="Takaki Y."/>
            <person name="Yoshida Y."/>
            <person name="Baba S."/>
            <person name="Kobayashi G."/>
            <person name="Nagasaki K."/>
            <person name="Hano T."/>
            <person name="Tomaru Y."/>
        </authorList>
    </citation>
    <scope>NUCLEOTIDE SEQUENCE [LARGE SCALE GENOMIC DNA]</scope>
    <source>
        <strain evidence="3 4">NIES-3715</strain>
    </source>
</reference>
<feature type="compositionally biased region" description="Polar residues" evidence="1">
    <location>
        <begin position="331"/>
        <end position="358"/>
    </location>
</feature>
<organism evidence="3 4">
    <name type="scientific">Chaetoceros tenuissimus</name>
    <dbReference type="NCBI Taxonomy" id="426638"/>
    <lineage>
        <taxon>Eukaryota</taxon>
        <taxon>Sar</taxon>
        <taxon>Stramenopiles</taxon>
        <taxon>Ochrophyta</taxon>
        <taxon>Bacillariophyta</taxon>
        <taxon>Coscinodiscophyceae</taxon>
        <taxon>Chaetocerotophycidae</taxon>
        <taxon>Chaetocerotales</taxon>
        <taxon>Chaetocerotaceae</taxon>
        <taxon>Chaetoceros</taxon>
    </lineage>
</organism>
<evidence type="ECO:0000256" key="2">
    <source>
        <dbReference type="SAM" id="SignalP"/>
    </source>
</evidence>
<evidence type="ECO:0000313" key="4">
    <source>
        <dbReference type="Proteomes" id="UP001054902"/>
    </source>
</evidence>
<keyword evidence="2" id="KW-0732">Signal</keyword>